<feature type="transmembrane region" description="Helical" evidence="1">
    <location>
        <begin position="6"/>
        <end position="22"/>
    </location>
</feature>
<keyword evidence="1" id="KW-1133">Transmembrane helix</keyword>
<dbReference type="EMBL" id="KZ559117">
    <property type="protein sequence ID" value="PLB42571.1"/>
    <property type="molecule type" value="Genomic_DNA"/>
</dbReference>
<accession>A0A2I2FPN4</accession>
<evidence type="ECO:0000313" key="3">
    <source>
        <dbReference type="Proteomes" id="UP000234585"/>
    </source>
</evidence>
<evidence type="ECO:0000313" key="2">
    <source>
        <dbReference type="EMBL" id="PLB42571.1"/>
    </source>
</evidence>
<dbReference type="AlphaFoldDB" id="A0A2I2FPN4"/>
<protein>
    <submittedName>
        <fullName evidence="2">Uncharacterized protein</fullName>
    </submittedName>
</protein>
<name>A0A2I2FPN4_ASPCN</name>
<dbReference type="Proteomes" id="UP000234585">
    <property type="component" value="Unassembled WGS sequence"/>
</dbReference>
<sequence>MRSLTYVIFAHLSMISLLGNLCRQNKKMQSERCGVTRGRNTKLSPNQVVRVRWGCAEPGQRLNGV</sequence>
<dbReference type="GeneID" id="36527581"/>
<keyword evidence="3" id="KW-1185">Reference proteome</keyword>
<keyword evidence="1" id="KW-0472">Membrane</keyword>
<keyword evidence="1" id="KW-0812">Transmembrane</keyword>
<gene>
    <name evidence="2" type="ORF">BDW47DRAFT_97425</name>
</gene>
<organism evidence="2 3">
    <name type="scientific">Aspergillus candidus</name>
    <dbReference type="NCBI Taxonomy" id="41067"/>
    <lineage>
        <taxon>Eukaryota</taxon>
        <taxon>Fungi</taxon>
        <taxon>Dikarya</taxon>
        <taxon>Ascomycota</taxon>
        <taxon>Pezizomycotina</taxon>
        <taxon>Eurotiomycetes</taxon>
        <taxon>Eurotiomycetidae</taxon>
        <taxon>Eurotiales</taxon>
        <taxon>Aspergillaceae</taxon>
        <taxon>Aspergillus</taxon>
        <taxon>Aspergillus subgen. Circumdati</taxon>
    </lineage>
</organism>
<reference evidence="2 3" key="1">
    <citation type="submission" date="2017-12" db="EMBL/GenBank/DDBJ databases">
        <authorList>
            <consortium name="DOE Joint Genome Institute"/>
            <person name="Haridas S."/>
            <person name="Kjaerbolling I."/>
            <person name="Vesth T.C."/>
            <person name="Frisvad J.C."/>
            <person name="Nybo J.L."/>
            <person name="Theobald S."/>
            <person name="Kuo A."/>
            <person name="Bowyer P."/>
            <person name="Matsuda Y."/>
            <person name="Mondo S."/>
            <person name="Lyhne E.K."/>
            <person name="Kogle M.E."/>
            <person name="Clum A."/>
            <person name="Lipzen A."/>
            <person name="Salamov A."/>
            <person name="Ngan C.Y."/>
            <person name="Daum C."/>
            <person name="Chiniquy J."/>
            <person name="Barry K."/>
            <person name="LaButti K."/>
            <person name="Simmons B.A."/>
            <person name="Magnuson J.K."/>
            <person name="Mortensen U.H."/>
            <person name="Larsen T.O."/>
            <person name="Grigoriev I.V."/>
            <person name="Baker S.E."/>
            <person name="Andersen M.R."/>
            <person name="Nordberg H.P."/>
            <person name="Cantor M.N."/>
            <person name="Hua S.X."/>
        </authorList>
    </citation>
    <scope>NUCLEOTIDE SEQUENCE [LARGE SCALE GENOMIC DNA]</scope>
    <source>
        <strain evidence="2 3">CBS 102.13</strain>
    </source>
</reference>
<evidence type="ECO:0000256" key="1">
    <source>
        <dbReference type="SAM" id="Phobius"/>
    </source>
</evidence>
<dbReference type="RefSeq" id="XP_024676583.1">
    <property type="nucleotide sequence ID" value="XM_024820421.1"/>
</dbReference>
<proteinExistence type="predicted"/>